<dbReference type="EMBL" id="JAAAHS010000262">
    <property type="protein sequence ID" value="NBE54914.1"/>
    <property type="molecule type" value="Genomic_DNA"/>
</dbReference>
<organism evidence="1 2">
    <name type="scientific">Streptomyces boluensis</name>
    <dbReference type="NCBI Taxonomy" id="1775135"/>
    <lineage>
        <taxon>Bacteria</taxon>
        <taxon>Bacillati</taxon>
        <taxon>Actinomycetota</taxon>
        <taxon>Actinomycetes</taxon>
        <taxon>Kitasatosporales</taxon>
        <taxon>Streptomycetaceae</taxon>
        <taxon>Streptomyces</taxon>
    </lineage>
</organism>
<sequence>MRLLIGDSARDTSSKIWYALPAGFLDVPLDALDPEPGTAQEEDLERALDLILDAAPEAERDRYAGALRDVRYMTAQMRNEGVIGCSLGMHYADDGSSAMSVVTVALRDIDWAPARITAVRAASLRETPENVELLTLPGGRPASISDTLVTMPDLADGLPSQELYQCNVYIPAPSGAQLGVVTLSSTAVGSRKHYRDMMVGIAHTVSFQDPLPEIERAVQADRTDAPAQGIKDGIIADFG</sequence>
<dbReference type="Proteomes" id="UP000598297">
    <property type="component" value="Unassembled WGS sequence"/>
</dbReference>
<evidence type="ECO:0000313" key="2">
    <source>
        <dbReference type="Proteomes" id="UP000598297"/>
    </source>
</evidence>
<proteinExistence type="predicted"/>
<reference evidence="1" key="1">
    <citation type="submission" date="2020-01" db="EMBL/GenBank/DDBJ databases">
        <title>Whole-genome analyses of novel actinobacteria.</title>
        <authorList>
            <person name="Sahin N."/>
        </authorList>
    </citation>
    <scope>NUCLEOTIDE SEQUENCE</scope>
    <source>
        <strain evidence="1">YC537</strain>
    </source>
</reference>
<protein>
    <submittedName>
        <fullName evidence="1">Uncharacterized protein</fullName>
    </submittedName>
</protein>
<evidence type="ECO:0000313" key="1">
    <source>
        <dbReference type="EMBL" id="NBE54914.1"/>
    </source>
</evidence>
<dbReference type="OrthoDB" id="4112854at2"/>
<gene>
    <name evidence="1" type="ORF">GUY60_26510</name>
</gene>
<comment type="caution">
    <text evidence="1">The sequence shown here is derived from an EMBL/GenBank/DDBJ whole genome shotgun (WGS) entry which is preliminary data.</text>
</comment>
<name>A0A964UT28_9ACTN</name>
<dbReference type="RefSeq" id="WP_161702185.1">
    <property type="nucleotide sequence ID" value="NZ_JAAAHS010000262.1"/>
</dbReference>
<accession>A0A964UT28</accession>
<dbReference type="AlphaFoldDB" id="A0A964UT28"/>
<keyword evidence="2" id="KW-1185">Reference proteome</keyword>